<dbReference type="HAMAP" id="MF_01006">
    <property type="entry name" value="Undec_diphosphatase"/>
    <property type="match status" value="1"/>
</dbReference>
<dbReference type="Proteomes" id="UP000185678">
    <property type="component" value="Unassembled WGS sequence"/>
</dbReference>
<evidence type="ECO:0000256" key="8">
    <source>
        <dbReference type="ARBA" id="ARBA00022989"/>
    </source>
</evidence>
<feature type="transmembrane region" description="Helical" evidence="14">
    <location>
        <begin position="114"/>
        <end position="131"/>
    </location>
</feature>
<dbReference type="Pfam" id="PF02673">
    <property type="entry name" value="BacA"/>
    <property type="match status" value="1"/>
</dbReference>
<dbReference type="OrthoDB" id="9808289at2"/>
<evidence type="ECO:0000256" key="7">
    <source>
        <dbReference type="ARBA" id="ARBA00022801"/>
    </source>
</evidence>
<dbReference type="GO" id="GO:0008360">
    <property type="term" value="P:regulation of cell shape"/>
    <property type="evidence" value="ECO:0007669"/>
    <property type="project" value="UniProtKB-KW"/>
</dbReference>
<accession>A0A1N7JPB1</accession>
<comment type="subcellular location">
    <subcellularLocation>
        <location evidence="1 14">Cell membrane</location>
        <topology evidence="1 14">Multi-pass membrane protein</topology>
    </subcellularLocation>
</comment>
<dbReference type="EC" id="3.6.1.27" evidence="3 14"/>
<evidence type="ECO:0000256" key="14">
    <source>
        <dbReference type="HAMAP-Rule" id="MF_01006"/>
    </source>
</evidence>
<feature type="transmembrane region" description="Helical" evidence="14">
    <location>
        <begin position="250"/>
        <end position="268"/>
    </location>
</feature>
<dbReference type="GO" id="GO:0071555">
    <property type="term" value="P:cell wall organization"/>
    <property type="evidence" value="ECO:0007669"/>
    <property type="project" value="UniProtKB-KW"/>
</dbReference>
<organism evidence="15 16">
    <name type="scientific">Insolitispirillum peregrinum</name>
    <dbReference type="NCBI Taxonomy" id="80876"/>
    <lineage>
        <taxon>Bacteria</taxon>
        <taxon>Pseudomonadati</taxon>
        <taxon>Pseudomonadota</taxon>
        <taxon>Alphaproteobacteria</taxon>
        <taxon>Rhodospirillales</taxon>
        <taxon>Novispirillaceae</taxon>
        <taxon>Insolitispirillum</taxon>
    </lineage>
</organism>
<dbReference type="InterPro" id="IPR003824">
    <property type="entry name" value="UppP"/>
</dbReference>
<evidence type="ECO:0000256" key="1">
    <source>
        <dbReference type="ARBA" id="ARBA00004651"/>
    </source>
</evidence>
<dbReference type="NCBIfam" id="NF001393">
    <property type="entry name" value="PRK00281.2-4"/>
    <property type="match status" value="1"/>
</dbReference>
<proteinExistence type="inferred from homology"/>
<keyword evidence="5 14" id="KW-1003">Cell membrane</keyword>
<evidence type="ECO:0000256" key="4">
    <source>
        <dbReference type="ARBA" id="ARBA00021581"/>
    </source>
</evidence>
<keyword evidence="14" id="KW-0961">Cell wall biogenesis/degradation</keyword>
<comment type="function">
    <text evidence="14">Catalyzes the dephosphorylation of undecaprenyl diphosphate (UPP). Confers resistance to bacitracin.</text>
</comment>
<evidence type="ECO:0000256" key="11">
    <source>
        <dbReference type="ARBA" id="ARBA00032707"/>
    </source>
</evidence>
<keyword evidence="10 14" id="KW-0046">Antibiotic resistance</keyword>
<gene>
    <name evidence="14" type="primary">uppP</name>
    <name evidence="15" type="ORF">SAMN05421779_102407</name>
</gene>
<comment type="miscellaneous">
    <text evidence="14">Bacitracin is thought to be involved in the inhibition of peptidoglycan synthesis by sequestering undecaprenyl diphosphate, thereby reducing the pool of lipid carrier available.</text>
</comment>
<keyword evidence="9 14" id="KW-0472">Membrane</keyword>
<feature type="transmembrane region" description="Helical" evidence="14">
    <location>
        <begin position="184"/>
        <end position="203"/>
    </location>
</feature>
<comment type="catalytic activity">
    <reaction evidence="13 14">
        <text>di-trans,octa-cis-undecaprenyl diphosphate + H2O = di-trans,octa-cis-undecaprenyl phosphate + phosphate + H(+)</text>
        <dbReference type="Rhea" id="RHEA:28094"/>
        <dbReference type="ChEBI" id="CHEBI:15377"/>
        <dbReference type="ChEBI" id="CHEBI:15378"/>
        <dbReference type="ChEBI" id="CHEBI:43474"/>
        <dbReference type="ChEBI" id="CHEBI:58405"/>
        <dbReference type="ChEBI" id="CHEBI:60392"/>
        <dbReference type="EC" id="3.6.1.27"/>
    </reaction>
</comment>
<keyword evidence="6 14" id="KW-0812">Transmembrane</keyword>
<dbReference type="PANTHER" id="PTHR30622:SF4">
    <property type="entry name" value="UNDECAPRENYL-DIPHOSPHATASE"/>
    <property type="match status" value="1"/>
</dbReference>
<dbReference type="RefSeq" id="WP_139332780.1">
    <property type="nucleotide sequence ID" value="NZ_FTOA01000002.1"/>
</dbReference>
<evidence type="ECO:0000256" key="2">
    <source>
        <dbReference type="ARBA" id="ARBA00010621"/>
    </source>
</evidence>
<dbReference type="GO" id="GO:0050380">
    <property type="term" value="F:undecaprenyl-diphosphatase activity"/>
    <property type="evidence" value="ECO:0007669"/>
    <property type="project" value="UniProtKB-UniRule"/>
</dbReference>
<dbReference type="GO" id="GO:0046677">
    <property type="term" value="P:response to antibiotic"/>
    <property type="evidence" value="ECO:0007669"/>
    <property type="project" value="UniProtKB-UniRule"/>
</dbReference>
<keyword evidence="8 14" id="KW-1133">Transmembrane helix</keyword>
<evidence type="ECO:0000313" key="15">
    <source>
        <dbReference type="EMBL" id="SIS51086.1"/>
    </source>
</evidence>
<dbReference type="GO" id="GO:0009252">
    <property type="term" value="P:peptidoglycan biosynthetic process"/>
    <property type="evidence" value="ECO:0007669"/>
    <property type="project" value="UniProtKB-KW"/>
</dbReference>
<evidence type="ECO:0000256" key="6">
    <source>
        <dbReference type="ARBA" id="ARBA00022692"/>
    </source>
</evidence>
<evidence type="ECO:0000313" key="16">
    <source>
        <dbReference type="Proteomes" id="UP000185678"/>
    </source>
</evidence>
<keyword evidence="14" id="KW-0573">Peptidoglycan synthesis</keyword>
<keyword evidence="7 14" id="KW-0378">Hydrolase</keyword>
<evidence type="ECO:0000256" key="12">
    <source>
        <dbReference type="ARBA" id="ARBA00032932"/>
    </source>
</evidence>
<comment type="similarity">
    <text evidence="2 14">Belongs to the UppP family.</text>
</comment>
<evidence type="ECO:0000256" key="3">
    <source>
        <dbReference type="ARBA" id="ARBA00012374"/>
    </source>
</evidence>
<dbReference type="PANTHER" id="PTHR30622">
    <property type="entry name" value="UNDECAPRENYL-DIPHOSPHATASE"/>
    <property type="match status" value="1"/>
</dbReference>
<evidence type="ECO:0000256" key="9">
    <source>
        <dbReference type="ARBA" id="ARBA00023136"/>
    </source>
</evidence>
<feature type="transmembrane region" description="Helical" evidence="14">
    <location>
        <begin position="45"/>
        <end position="64"/>
    </location>
</feature>
<evidence type="ECO:0000256" key="10">
    <source>
        <dbReference type="ARBA" id="ARBA00023251"/>
    </source>
</evidence>
<sequence length="270" mass="29536">MPFLQIFVLALVQGITEFLPISSSGHLVLVPVLTHWPDQGQDMDIAVHVGTLGAVVLYLWRDIWAMLVGLGRSLRGRKDPGARLFWQLIVGTIPVVICGFAAKKLLGEEFFRSVTIIGWSMLLWGIVLWLADVMSLTVKRMEHMPWFDAIAIGASQVLALLPGTSRSGITMTAARALGYERSDAARFSMLLSIPTIVGAGVLAGKDIYEAGDPVMTQTALIAVALSFVSALITITILMSWLKRASFTPFVLYRVVFGIFLIALSYGWVQV</sequence>
<feature type="transmembrane region" description="Helical" evidence="14">
    <location>
        <begin position="84"/>
        <end position="102"/>
    </location>
</feature>
<feature type="transmembrane region" description="Helical" evidence="14">
    <location>
        <begin position="6"/>
        <end position="33"/>
    </location>
</feature>
<dbReference type="GO" id="GO:0005886">
    <property type="term" value="C:plasma membrane"/>
    <property type="evidence" value="ECO:0007669"/>
    <property type="project" value="UniProtKB-SubCell"/>
</dbReference>
<evidence type="ECO:0000256" key="13">
    <source>
        <dbReference type="ARBA" id="ARBA00047594"/>
    </source>
</evidence>
<evidence type="ECO:0000256" key="5">
    <source>
        <dbReference type="ARBA" id="ARBA00022475"/>
    </source>
</evidence>
<keyword evidence="14" id="KW-0133">Cell shape</keyword>
<dbReference type="STRING" id="80876.SAMN05421779_102407"/>
<dbReference type="EMBL" id="FTOA01000002">
    <property type="protein sequence ID" value="SIS51086.1"/>
    <property type="molecule type" value="Genomic_DNA"/>
</dbReference>
<feature type="transmembrane region" description="Helical" evidence="14">
    <location>
        <begin position="215"/>
        <end position="238"/>
    </location>
</feature>
<reference evidence="15 16" key="1">
    <citation type="submission" date="2017-01" db="EMBL/GenBank/DDBJ databases">
        <authorList>
            <person name="Mah S.A."/>
            <person name="Swanson W.J."/>
            <person name="Moy G.W."/>
            <person name="Vacquier V.D."/>
        </authorList>
    </citation>
    <scope>NUCLEOTIDE SEQUENCE [LARGE SCALE GENOMIC DNA]</scope>
    <source>
        <strain evidence="15 16">DSM 11589</strain>
    </source>
</reference>
<name>A0A1N7JPB1_9PROT</name>
<protein>
    <recommendedName>
        <fullName evidence="4 14">Undecaprenyl-diphosphatase</fullName>
        <ecNumber evidence="3 14">3.6.1.27</ecNumber>
    </recommendedName>
    <alternativeName>
        <fullName evidence="12 14">Bacitracin resistance protein</fullName>
    </alternativeName>
    <alternativeName>
        <fullName evidence="11 14">Undecaprenyl pyrophosphate phosphatase</fullName>
    </alternativeName>
</protein>
<dbReference type="AlphaFoldDB" id="A0A1N7JPB1"/>
<keyword evidence="16" id="KW-1185">Reference proteome</keyword>